<dbReference type="InterPro" id="IPR029058">
    <property type="entry name" value="AB_hydrolase_fold"/>
</dbReference>
<accession>A0ABX2I748</accession>
<name>A0ABX2I748_BLAHA</name>
<keyword evidence="2 3" id="KW-0378">Hydrolase</keyword>
<reference evidence="5 6" key="1">
    <citation type="journal article" date="2020" name="Cell Host Microbe">
        <title>Functional and Genomic Variation between Human-Derived Isolates of Lachnospiraceae Reveals Inter- and Intra-Species Diversity.</title>
        <authorList>
            <person name="Sorbara M.T."/>
            <person name="Littmann E.R."/>
            <person name="Fontana E."/>
            <person name="Moody T.U."/>
            <person name="Kohout C.E."/>
            <person name="Gjonbalaj M."/>
            <person name="Eaton V."/>
            <person name="Seok R."/>
            <person name="Leiner I.M."/>
            <person name="Pamer E.G."/>
        </authorList>
    </citation>
    <scope>NUCLEOTIDE SEQUENCE [LARGE SCALE GENOMIC DNA]</scope>
    <source>
        <strain evidence="5 6">MSK.15.26</strain>
    </source>
</reference>
<keyword evidence="6" id="KW-1185">Reference proteome</keyword>
<dbReference type="Gene3D" id="3.40.50.1820">
    <property type="entry name" value="alpha/beta hydrolase"/>
    <property type="match status" value="1"/>
</dbReference>
<dbReference type="EMBL" id="JAAITA010000010">
    <property type="protein sequence ID" value="NSJ86283.1"/>
    <property type="molecule type" value="Genomic_DNA"/>
</dbReference>
<evidence type="ECO:0000256" key="3">
    <source>
        <dbReference type="RuleBase" id="RU361235"/>
    </source>
</evidence>
<dbReference type="PANTHER" id="PTHR11559">
    <property type="entry name" value="CARBOXYLESTERASE"/>
    <property type="match status" value="1"/>
</dbReference>
<proteinExistence type="inferred from homology"/>
<dbReference type="InterPro" id="IPR050309">
    <property type="entry name" value="Type-B_Carboxylest/Lipase"/>
</dbReference>
<comment type="similarity">
    <text evidence="1 3">Belongs to the type-B carboxylesterase/lipase family.</text>
</comment>
<evidence type="ECO:0000259" key="4">
    <source>
        <dbReference type="Pfam" id="PF00135"/>
    </source>
</evidence>
<comment type="caution">
    <text evidence="5">The sequence shown here is derived from an EMBL/GenBank/DDBJ whole genome shotgun (WGS) entry which is preliminary data.</text>
</comment>
<evidence type="ECO:0000256" key="1">
    <source>
        <dbReference type="ARBA" id="ARBA00005964"/>
    </source>
</evidence>
<feature type="domain" description="Carboxylesterase type B" evidence="4">
    <location>
        <begin position="11"/>
        <end position="489"/>
    </location>
</feature>
<evidence type="ECO:0000256" key="2">
    <source>
        <dbReference type="ARBA" id="ARBA00022801"/>
    </source>
</evidence>
<protein>
    <recommendedName>
        <fullName evidence="3">Carboxylic ester hydrolase</fullName>
        <ecNumber evidence="3">3.1.1.-</ecNumber>
    </recommendedName>
</protein>
<organism evidence="5 6">
    <name type="scientific">Blautia hansenii</name>
    <name type="common">Ruminococcus hansenii</name>
    <dbReference type="NCBI Taxonomy" id="1322"/>
    <lineage>
        <taxon>Bacteria</taxon>
        <taxon>Bacillati</taxon>
        <taxon>Bacillota</taxon>
        <taxon>Clostridia</taxon>
        <taxon>Lachnospirales</taxon>
        <taxon>Lachnospiraceae</taxon>
        <taxon>Blautia</taxon>
    </lineage>
</organism>
<dbReference type="RefSeq" id="WP_173749304.1">
    <property type="nucleotide sequence ID" value="NZ_JAAITA010000010.1"/>
</dbReference>
<dbReference type="PROSITE" id="PS00122">
    <property type="entry name" value="CARBOXYLESTERASE_B_1"/>
    <property type="match status" value="1"/>
</dbReference>
<dbReference type="InterPro" id="IPR019826">
    <property type="entry name" value="Carboxylesterase_B_AS"/>
</dbReference>
<evidence type="ECO:0000313" key="5">
    <source>
        <dbReference type="EMBL" id="NSJ86283.1"/>
    </source>
</evidence>
<gene>
    <name evidence="5" type="ORF">G5A70_08920</name>
</gene>
<evidence type="ECO:0000313" key="6">
    <source>
        <dbReference type="Proteomes" id="UP000822142"/>
    </source>
</evidence>
<sequence>MLKTFQYDEVPVLETTSGKLKGYFYDGSYVFKGIPYAYAERFQMPVPSHWEGVRDACSYGFVCPLMTQETPTAELMVPHRYWPMDEHCQNLNIWTKVLDKNAKNPVLVWLHGGGYFAGSSIEQVAYDGHNMCMEGDVVVVSINHRLNILGYLDLSPFGEKYYNSGNAGHADMVAALQWVHDNIAVFGGDPDNVTIFGQSGGGMKVADLMQIPAADGLFHKSLIMSGVADENLLPSSRGNGEAIVTAMLNELGWTKEEVEKLETIPYAQLVQVYTKVMPQVAATGAYVGNGPQANDWFQGNPLQFGMREHAYEIPVMIGSVYGEFAFAPQMFDKKALTDEERRAMVSKVYGEHTGEMETLFKATYPGKDFTDLLNIDRVMRRPSKKLAAMHAKGEKAGTYLYQFNVEFPMMGKIAWHCSDIPFFFHNTELVEVCSIPGVTENLEEQMFGAFMNFAKTGVPAQEKLPAWPPVAREQEPTMILDEKCEVRNHFDDALLEKIDSILPPFNLMAMMADTDVQH</sequence>
<dbReference type="Pfam" id="PF00135">
    <property type="entry name" value="COesterase"/>
    <property type="match status" value="1"/>
</dbReference>
<dbReference type="Proteomes" id="UP000822142">
    <property type="component" value="Unassembled WGS sequence"/>
</dbReference>
<dbReference type="InterPro" id="IPR002018">
    <property type="entry name" value="CarbesteraseB"/>
</dbReference>
<dbReference type="EC" id="3.1.1.-" evidence="3"/>
<dbReference type="SUPFAM" id="SSF53474">
    <property type="entry name" value="alpha/beta-Hydrolases"/>
    <property type="match status" value="1"/>
</dbReference>